<evidence type="ECO:0000256" key="3">
    <source>
        <dbReference type="ARBA" id="ARBA00016573"/>
    </source>
</evidence>
<keyword evidence="4" id="KW-0963">Cytoplasm</keyword>
<dbReference type="AlphaFoldDB" id="A0A433DJL1"/>
<dbReference type="GO" id="GO:0070840">
    <property type="term" value="F:dynein complex binding"/>
    <property type="evidence" value="ECO:0007669"/>
    <property type="project" value="TreeGrafter"/>
</dbReference>
<comment type="function">
    <text evidence="6">Part of the dynactin complex that activates the molecular motor dynein for ultra-processive transport along microtubules.</text>
</comment>
<evidence type="ECO:0000256" key="1">
    <source>
        <dbReference type="ARBA" id="ARBA00004245"/>
    </source>
</evidence>
<name>A0A433DJL1_9FUNG</name>
<keyword evidence="8" id="KW-1133">Transmembrane helix</keyword>
<dbReference type="GO" id="GO:0005869">
    <property type="term" value="C:dynactin complex"/>
    <property type="evidence" value="ECO:0007669"/>
    <property type="project" value="InterPro"/>
</dbReference>
<gene>
    <name evidence="9" type="ORF">BC936DRAFT_136670</name>
</gene>
<feature type="compositionally biased region" description="Basic and acidic residues" evidence="7">
    <location>
        <begin position="12"/>
        <end position="21"/>
    </location>
</feature>
<dbReference type="EMBL" id="RBNI01001021">
    <property type="protein sequence ID" value="RUP50995.1"/>
    <property type="molecule type" value="Genomic_DNA"/>
</dbReference>
<reference evidence="9 10" key="1">
    <citation type="journal article" date="2018" name="New Phytol.">
        <title>Phylogenomics of Endogonaceae and evolution of mycorrhizas within Mucoromycota.</title>
        <authorList>
            <person name="Chang Y."/>
            <person name="Desiro A."/>
            <person name="Na H."/>
            <person name="Sandor L."/>
            <person name="Lipzen A."/>
            <person name="Clum A."/>
            <person name="Barry K."/>
            <person name="Grigoriev I.V."/>
            <person name="Martin F.M."/>
            <person name="Stajich J.E."/>
            <person name="Smith M.E."/>
            <person name="Bonito G."/>
            <person name="Spatafora J.W."/>
        </authorList>
    </citation>
    <scope>NUCLEOTIDE SEQUENCE [LARGE SCALE GENOMIC DNA]</scope>
    <source>
        <strain evidence="9 10">GMNB39</strain>
    </source>
</reference>
<accession>A0A433DJL1</accession>
<comment type="similarity">
    <text evidence="2">Belongs to the dynactin subunits 5/6 family. Dynactin subunit 6 subfamily.</text>
</comment>
<evidence type="ECO:0000313" key="9">
    <source>
        <dbReference type="EMBL" id="RUP50995.1"/>
    </source>
</evidence>
<dbReference type="InterPro" id="IPR027777">
    <property type="entry name" value="DCTN6"/>
</dbReference>
<evidence type="ECO:0000256" key="8">
    <source>
        <dbReference type="SAM" id="Phobius"/>
    </source>
</evidence>
<keyword evidence="8" id="KW-0812">Transmembrane</keyword>
<evidence type="ECO:0000256" key="5">
    <source>
        <dbReference type="ARBA" id="ARBA00023212"/>
    </source>
</evidence>
<dbReference type="PANTHER" id="PTHR13072">
    <property type="entry name" value="DYNACTIN 6"/>
    <property type="match status" value="1"/>
</dbReference>
<organism evidence="9 10">
    <name type="scientific">Jimgerdemannia flammicorona</name>
    <dbReference type="NCBI Taxonomy" id="994334"/>
    <lineage>
        <taxon>Eukaryota</taxon>
        <taxon>Fungi</taxon>
        <taxon>Fungi incertae sedis</taxon>
        <taxon>Mucoromycota</taxon>
        <taxon>Mucoromycotina</taxon>
        <taxon>Endogonomycetes</taxon>
        <taxon>Endogonales</taxon>
        <taxon>Endogonaceae</taxon>
        <taxon>Jimgerdemannia</taxon>
    </lineage>
</organism>
<dbReference type="Proteomes" id="UP000268093">
    <property type="component" value="Unassembled WGS sequence"/>
</dbReference>
<dbReference type="InterPro" id="IPR011004">
    <property type="entry name" value="Trimer_LpxA-like_sf"/>
</dbReference>
<evidence type="ECO:0000313" key="10">
    <source>
        <dbReference type="Proteomes" id="UP000268093"/>
    </source>
</evidence>
<comment type="caution">
    <text evidence="9">The sequence shown here is derived from an EMBL/GenBank/DDBJ whole genome shotgun (WGS) entry which is preliminary data.</text>
</comment>
<dbReference type="GO" id="GO:0007052">
    <property type="term" value="P:mitotic spindle organization"/>
    <property type="evidence" value="ECO:0007669"/>
    <property type="project" value="TreeGrafter"/>
</dbReference>
<keyword evidence="10" id="KW-1185">Reference proteome</keyword>
<feature type="transmembrane region" description="Helical" evidence="8">
    <location>
        <begin position="168"/>
        <end position="192"/>
    </location>
</feature>
<comment type="subcellular location">
    <subcellularLocation>
        <location evidence="1">Cytoplasm</location>
        <location evidence="1">Cytoskeleton</location>
    </subcellularLocation>
</comment>
<protein>
    <recommendedName>
        <fullName evidence="3">Dynactin subunit 6</fullName>
    </recommendedName>
</protein>
<keyword evidence="5" id="KW-0206">Cytoskeleton</keyword>
<evidence type="ECO:0000256" key="2">
    <source>
        <dbReference type="ARBA" id="ARBA00007719"/>
    </source>
</evidence>
<evidence type="ECO:0000256" key="4">
    <source>
        <dbReference type="ARBA" id="ARBA00022490"/>
    </source>
</evidence>
<feature type="region of interest" description="Disordered" evidence="7">
    <location>
        <begin position="1"/>
        <end position="21"/>
    </location>
</feature>
<sequence length="247" mass="28049">MYSKLDAVSFQDSHEREHDHRREHCLPTFSIPFAERDTVSLDIEGSKIGDCNIVEAKARILNTTSIGDNCVIGTGCSTEIHETVPDNTVIYGYNHNRRVQGTINTVSPEVQKLGGDLWRMNVGCLCGLLKSARPTESSLPIFMGSSIECAQGAPRQAFGLPPRVYSSIMYTSIISCFGHLFLVLLDIFQLLFEHRNRKSELRDSRYFADCRDYDRGFEPFHDLDTQHSQAEARFRSEYEESSKRSQQ</sequence>
<proteinExistence type="inferred from homology"/>
<evidence type="ECO:0000256" key="7">
    <source>
        <dbReference type="SAM" id="MobiDB-lite"/>
    </source>
</evidence>
<dbReference type="OrthoDB" id="2355at2759"/>
<dbReference type="Gene3D" id="2.160.10.10">
    <property type="entry name" value="Hexapeptide repeat proteins"/>
    <property type="match status" value="1"/>
</dbReference>
<dbReference type="PANTHER" id="PTHR13072:SF0">
    <property type="entry name" value="DYNACTIN SUBUNIT 6"/>
    <property type="match status" value="1"/>
</dbReference>
<evidence type="ECO:0000256" key="6">
    <source>
        <dbReference type="ARBA" id="ARBA00034687"/>
    </source>
</evidence>
<keyword evidence="8" id="KW-0472">Membrane</keyword>
<dbReference type="SUPFAM" id="SSF51161">
    <property type="entry name" value="Trimeric LpxA-like enzymes"/>
    <property type="match status" value="1"/>
</dbReference>